<dbReference type="GeneID" id="20206904"/>
<dbReference type="RefSeq" id="XP_009025022.1">
    <property type="nucleotide sequence ID" value="XM_009026774.1"/>
</dbReference>
<reference evidence="1 3" key="2">
    <citation type="journal article" date="2013" name="Nature">
        <title>Insights into bilaterian evolution from three spiralian genomes.</title>
        <authorList>
            <person name="Simakov O."/>
            <person name="Marletaz F."/>
            <person name="Cho S.J."/>
            <person name="Edsinger-Gonzales E."/>
            <person name="Havlak P."/>
            <person name="Hellsten U."/>
            <person name="Kuo D.H."/>
            <person name="Larsson T."/>
            <person name="Lv J."/>
            <person name="Arendt D."/>
            <person name="Savage R."/>
            <person name="Osoegawa K."/>
            <person name="de Jong P."/>
            <person name="Grimwood J."/>
            <person name="Chapman J.A."/>
            <person name="Shapiro H."/>
            <person name="Aerts A."/>
            <person name="Otillar R.P."/>
            <person name="Terry A.Y."/>
            <person name="Boore J.L."/>
            <person name="Grigoriev I.V."/>
            <person name="Lindberg D.R."/>
            <person name="Seaver E.C."/>
            <person name="Weisblat D.A."/>
            <person name="Putnam N.H."/>
            <person name="Rokhsar D.S."/>
        </authorList>
    </citation>
    <scope>NUCLEOTIDE SEQUENCE</scope>
</reference>
<proteinExistence type="predicted"/>
<dbReference type="HOGENOM" id="CLU_2136171_0_0_1"/>
<evidence type="ECO:0000313" key="2">
    <source>
        <dbReference type="EnsemblMetazoa" id="HelroP178687"/>
    </source>
</evidence>
<protein>
    <submittedName>
        <fullName evidence="1 2">Uncharacterized protein</fullName>
    </submittedName>
</protein>
<dbReference type="EMBL" id="AMQM01006526">
    <property type="status" value="NOT_ANNOTATED_CDS"/>
    <property type="molecule type" value="Genomic_DNA"/>
</dbReference>
<accession>T1FDK5</accession>
<dbReference type="InParanoid" id="T1FDK5"/>
<reference evidence="2" key="3">
    <citation type="submission" date="2015-06" db="UniProtKB">
        <authorList>
            <consortium name="EnsemblMetazoa"/>
        </authorList>
    </citation>
    <scope>IDENTIFICATION</scope>
</reference>
<dbReference type="Proteomes" id="UP000015101">
    <property type="component" value="Unassembled WGS sequence"/>
</dbReference>
<evidence type="ECO:0000313" key="1">
    <source>
        <dbReference type="EMBL" id="ESN96887.1"/>
    </source>
</evidence>
<organism evidence="2 3">
    <name type="scientific">Helobdella robusta</name>
    <name type="common">Californian leech</name>
    <dbReference type="NCBI Taxonomy" id="6412"/>
    <lineage>
        <taxon>Eukaryota</taxon>
        <taxon>Metazoa</taxon>
        <taxon>Spiralia</taxon>
        <taxon>Lophotrochozoa</taxon>
        <taxon>Annelida</taxon>
        <taxon>Clitellata</taxon>
        <taxon>Hirudinea</taxon>
        <taxon>Rhynchobdellida</taxon>
        <taxon>Glossiphoniidae</taxon>
        <taxon>Helobdella</taxon>
    </lineage>
</organism>
<dbReference type="KEGG" id="hro:HELRODRAFT_178687"/>
<evidence type="ECO:0000313" key="3">
    <source>
        <dbReference type="Proteomes" id="UP000015101"/>
    </source>
</evidence>
<reference evidence="3" key="1">
    <citation type="submission" date="2012-12" db="EMBL/GenBank/DDBJ databases">
        <authorList>
            <person name="Hellsten U."/>
            <person name="Grimwood J."/>
            <person name="Chapman J.A."/>
            <person name="Shapiro H."/>
            <person name="Aerts A."/>
            <person name="Otillar R.P."/>
            <person name="Terry A.Y."/>
            <person name="Boore J.L."/>
            <person name="Simakov O."/>
            <person name="Marletaz F."/>
            <person name="Cho S.-J."/>
            <person name="Edsinger-Gonzales E."/>
            <person name="Havlak P."/>
            <person name="Kuo D.-H."/>
            <person name="Larsson T."/>
            <person name="Lv J."/>
            <person name="Arendt D."/>
            <person name="Savage R."/>
            <person name="Osoegawa K."/>
            <person name="de Jong P."/>
            <person name="Lindberg D.R."/>
            <person name="Seaver E.C."/>
            <person name="Weisblat D.A."/>
            <person name="Putnam N.H."/>
            <person name="Grigoriev I.V."/>
            <person name="Rokhsar D.S."/>
        </authorList>
    </citation>
    <scope>NUCLEOTIDE SEQUENCE</scope>
</reference>
<keyword evidence="3" id="KW-1185">Reference proteome</keyword>
<dbReference type="EMBL" id="KB097487">
    <property type="protein sequence ID" value="ESN96887.1"/>
    <property type="molecule type" value="Genomic_DNA"/>
</dbReference>
<sequence length="113" mass="12915">MSYVVKTLYTVVDELAQLGRSVISRLVIAWFEYYMSGIQNLFHSSRVNRILFLKTVDSKVKFSRSSEHHHFCKNGLEKASDTKRNSFECLPVGIYEVARVPKLSDLIRSGAIS</sequence>
<dbReference type="AlphaFoldDB" id="T1FDK5"/>
<name>T1FDK5_HELRO</name>
<dbReference type="CTD" id="20206904"/>
<dbReference type="EnsemblMetazoa" id="HelroT178687">
    <property type="protein sequence ID" value="HelroP178687"/>
    <property type="gene ID" value="HelroG178687"/>
</dbReference>
<gene>
    <name evidence="2" type="primary">20206904</name>
    <name evidence="1" type="ORF">HELRODRAFT_178687</name>
</gene>